<dbReference type="RefSeq" id="WP_406832881.1">
    <property type="nucleotide sequence ID" value="NZ_CP157483.1"/>
</dbReference>
<protein>
    <submittedName>
        <fullName evidence="2">Dienelactone hydrolase family protein</fullName>
    </submittedName>
</protein>
<accession>A0AAU7JYR2</accession>
<dbReference type="Gene3D" id="3.40.50.1820">
    <property type="entry name" value="alpha/beta hydrolase"/>
    <property type="match status" value="1"/>
</dbReference>
<reference evidence="2" key="1">
    <citation type="submission" date="2024-05" db="EMBL/GenBank/DDBJ databases">
        <authorList>
            <person name="Kim S."/>
            <person name="Heo J."/>
            <person name="Choi H."/>
            <person name="Choi Y."/>
            <person name="Kwon S.-W."/>
            <person name="Kim Y."/>
        </authorList>
    </citation>
    <scope>NUCLEOTIDE SEQUENCE</scope>
    <source>
        <strain evidence="2">KACC 23699</strain>
    </source>
</reference>
<proteinExistence type="predicted"/>
<dbReference type="InterPro" id="IPR002925">
    <property type="entry name" value="Dienelactn_hydro"/>
</dbReference>
<organism evidence="2">
    <name type="scientific">Pedococcus sp. KACC 23699</name>
    <dbReference type="NCBI Taxonomy" id="3149228"/>
    <lineage>
        <taxon>Bacteria</taxon>
        <taxon>Bacillati</taxon>
        <taxon>Actinomycetota</taxon>
        <taxon>Actinomycetes</taxon>
        <taxon>Micrococcales</taxon>
        <taxon>Intrasporangiaceae</taxon>
        <taxon>Pedococcus</taxon>
    </lineage>
</organism>
<dbReference type="PANTHER" id="PTHR46623:SF6">
    <property type="entry name" value="ALPHA_BETA-HYDROLASES SUPERFAMILY PROTEIN"/>
    <property type="match status" value="1"/>
</dbReference>
<sequence length="203" mass="21592">MTEVVMYHHVQGLTTGVVAIAEELRRAGHTVHTPDLFDGRTFATIEDGMAFARETGFDALLDRGVAAAEGLPSAGVVYAGFSFGVMPAQKLAQTRAGAAGALLFHACLPVSEFGEHWPEGVPVQVHGMDGDPLFTEDGGDLDFARELVASTDQAELFLYPGEEHLFTDSSLPAYDPAAATLLVQRALEFLDRVSPGTSESEPS</sequence>
<dbReference type="EMBL" id="CP157483">
    <property type="protein sequence ID" value="XBO45386.1"/>
    <property type="molecule type" value="Genomic_DNA"/>
</dbReference>
<feature type="domain" description="Dienelactone hydrolase" evidence="1">
    <location>
        <begin position="4"/>
        <end position="193"/>
    </location>
</feature>
<dbReference type="InterPro" id="IPR051049">
    <property type="entry name" value="Dienelactone_hydrolase-like"/>
</dbReference>
<evidence type="ECO:0000259" key="1">
    <source>
        <dbReference type="Pfam" id="PF01738"/>
    </source>
</evidence>
<dbReference type="PANTHER" id="PTHR46623">
    <property type="entry name" value="CARBOXYMETHYLENEBUTENOLIDASE-RELATED"/>
    <property type="match status" value="1"/>
</dbReference>
<dbReference type="InterPro" id="IPR029058">
    <property type="entry name" value="AB_hydrolase_fold"/>
</dbReference>
<name>A0AAU7JYR2_9MICO</name>
<gene>
    <name evidence="2" type="ORF">ABEG17_08665</name>
</gene>
<dbReference type="SUPFAM" id="SSF53474">
    <property type="entry name" value="alpha/beta-Hydrolases"/>
    <property type="match status" value="1"/>
</dbReference>
<dbReference type="AlphaFoldDB" id="A0AAU7JYR2"/>
<dbReference type="GO" id="GO:0016787">
    <property type="term" value="F:hydrolase activity"/>
    <property type="evidence" value="ECO:0007669"/>
    <property type="project" value="UniProtKB-KW"/>
</dbReference>
<keyword evidence="2" id="KW-0378">Hydrolase</keyword>
<dbReference type="Pfam" id="PF01738">
    <property type="entry name" value="DLH"/>
    <property type="match status" value="1"/>
</dbReference>
<evidence type="ECO:0000313" key="2">
    <source>
        <dbReference type="EMBL" id="XBO45386.1"/>
    </source>
</evidence>